<dbReference type="KEGG" id="cbw:RR42_s0729"/>
<dbReference type="Pfam" id="PF00378">
    <property type="entry name" value="ECH_1"/>
    <property type="match status" value="1"/>
</dbReference>
<accession>A0A0C4YI68</accession>
<dbReference type="Gene3D" id="3.90.226.10">
    <property type="entry name" value="2-enoyl-CoA Hydratase, Chain A, domain 1"/>
    <property type="match status" value="1"/>
</dbReference>
<sequence>MIRKVFVENQGAVSVITMDASPGLNTVDPEFCAQMLAALDEATHSPNTRTVVLQGSRKLFSAGGSLPYIKHTLESPGELLASLIDAFHEVILTIRRIPIPVIASVHGAAAGAGFSLAMACDLIVAADTARFVVGYSKLGTSSDGGLTFQLSRRLGSRRAMEVFLLMESLDAALACEMGLVNRVTNEIDLRRDTLLLAERLAAQEPEAVCAIKGLLNLSTGPGLEEHLQREKHAFLRCAATPEFRERVMNFGGPVNKG</sequence>
<dbReference type="InterPro" id="IPR018376">
    <property type="entry name" value="Enoyl-CoA_hyd/isom_CS"/>
</dbReference>
<dbReference type="EMBL" id="CP010537">
    <property type="protein sequence ID" value="AJG22320.1"/>
    <property type="molecule type" value="Genomic_DNA"/>
</dbReference>
<protein>
    <submittedName>
        <fullName evidence="2">Enoyl-CoA hydratase</fullName>
        <ecNumber evidence="2">4.2.1.17</ecNumber>
    </submittedName>
</protein>
<dbReference type="EC" id="4.2.1.17" evidence="2"/>
<dbReference type="AlphaFoldDB" id="A0A0C4YI68"/>
<dbReference type="STRING" id="68895.RR42_s0729"/>
<name>A0A0C4YI68_9BURK</name>
<dbReference type="PROSITE" id="PS00166">
    <property type="entry name" value="ENOYL_COA_HYDRATASE"/>
    <property type="match status" value="1"/>
</dbReference>
<evidence type="ECO:0000313" key="3">
    <source>
        <dbReference type="Proteomes" id="UP000031843"/>
    </source>
</evidence>
<evidence type="ECO:0000313" key="2">
    <source>
        <dbReference type="EMBL" id="AJG22320.1"/>
    </source>
</evidence>
<dbReference type="InterPro" id="IPR001753">
    <property type="entry name" value="Enoyl-CoA_hydra/iso"/>
</dbReference>
<keyword evidence="2" id="KW-0456">Lyase</keyword>
<dbReference type="Proteomes" id="UP000031843">
    <property type="component" value="Chromosome secondary"/>
</dbReference>
<dbReference type="RefSeq" id="WP_082055081.1">
    <property type="nucleotide sequence ID" value="NZ_CP010537.1"/>
</dbReference>
<dbReference type="PANTHER" id="PTHR43459:SF1">
    <property type="entry name" value="EG:BACN32G11.4 PROTEIN"/>
    <property type="match status" value="1"/>
</dbReference>
<organism evidence="2 3">
    <name type="scientific">Cupriavidus basilensis</name>
    <dbReference type="NCBI Taxonomy" id="68895"/>
    <lineage>
        <taxon>Bacteria</taxon>
        <taxon>Pseudomonadati</taxon>
        <taxon>Pseudomonadota</taxon>
        <taxon>Betaproteobacteria</taxon>
        <taxon>Burkholderiales</taxon>
        <taxon>Burkholderiaceae</taxon>
        <taxon>Cupriavidus</taxon>
    </lineage>
</organism>
<reference evidence="2 3" key="1">
    <citation type="journal article" date="2015" name="Genome Announc.">
        <title>Complete Genome Sequence of Cupriavidus basilensis 4G11, Isolated from the Oak Ridge Field Research Center Site.</title>
        <authorList>
            <person name="Ray J."/>
            <person name="Waters R.J."/>
            <person name="Skerker J.M."/>
            <person name="Kuehl J.V."/>
            <person name="Price M.N."/>
            <person name="Huang J."/>
            <person name="Chakraborty R."/>
            <person name="Arkin A.P."/>
            <person name="Deutschbauer A."/>
        </authorList>
    </citation>
    <scope>NUCLEOTIDE SEQUENCE [LARGE SCALE GENOMIC DNA]</scope>
    <source>
        <strain evidence="2">4G11</strain>
    </source>
</reference>
<dbReference type="SUPFAM" id="SSF52096">
    <property type="entry name" value="ClpP/crotonase"/>
    <property type="match status" value="1"/>
</dbReference>
<comment type="similarity">
    <text evidence="1">Belongs to the enoyl-CoA hydratase/isomerase family.</text>
</comment>
<keyword evidence="3" id="KW-1185">Reference proteome</keyword>
<dbReference type="GO" id="GO:0004300">
    <property type="term" value="F:enoyl-CoA hydratase activity"/>
    <property type="evidence" value="ECO:0007669"/>
    <property type="project" value="UniProtKB-EC"/>
</dbReference>
<proteinExistence type="inferred from homology"/>
<dbReference type="OrthoDB" id="9777711at2"/>
<dbReference type="CDD" id="cd06558">
    <property type="entry name" value="crotonase-like"/>
    <property type="match status" value="1"/>
</dbReference>
<evidence type="ECO:0000256" key="1">
    <source>
        <dbReference type="RuleBase" id="RU003707"/>
    </source>
</evidence>
<gene>
    <name evidence="2" type="ORF">RR42_s0729</name>
</gene>
<dbReference type="PANTHER" id="PTHR43459">
    <property type="entry name" value="ENOYL-COA HYDRATASE"/>
    <property type="match status" value="1"/>
</dbReference>
<dbReference type="InterPro" id="IPR029045">
    <property type="entry name" value="ClpP/crotonase-like_dom_sf"/>
</dbReference>